<dbReference type="FunFam" id="3.40.50.150:FF:000174">
    <property type="entry name" value="TRM2p tRNA methyltransferase"/>
    <property type="match status" value="1"/>
</dbReference>
<dbReference type="Pfam" id="PF05958">
    <property type="entry name" value="tRNA_U5-meth_tr"/>
    <property type="match status" value="1"/>
</dbReference>
<dbReference type="GO" id="GO:0009451">
    <property type="term" value="P:RNA modification"/>
    <property type="evidence" value="ECO:0007669"/>
    <property type="project" value="UniProtKB-ARBA"/>
</dbReference>
<dbReference type="SUPFAM" id="SSF50249">
    <property type="entry name" value="Nucleic acid-binding proteins"/>
    <property type="match status" value="1"/>
</dbReference>
<dbReference type="AlphaFoldDB" id="A0A3N2QAA7"/>
<dbReference type="GeneID" id="39578998"/>
<evidence type="ECO:0000256" key="9">
    <source>
        <dbReference type="PROSITE-ProRule" id="PRU01024"/>
    </source>
</evidence>
<sequence>MASLDPPQMNAAATTTTTVTNGKRVFSQSRRANKKQKSKRERNMKEGSSDEVLLLDIRALIKSRQENQKEAEGDASSPSLPEPGSEIDVEVLDLSSTGDGLAVHPGSPPNHVYVVPFVAPGDVARVRVFRHLPADNYSVADYLSIVTPSPLRDDSRIRCPYFASCSGCQFQMLDYPEQLRHKRRIVEKAFRNFSQLPPEIVPAIGDTIGSPLQYGYRTKLTPHFDGPPGAGGRRGAKADKTRPAFTSVPNVGFNQKGRRLVLDIEDCPIGTDAVRLGMKRERNRMQTEFANYKTGATILLRETTKRYSKDGEEPPPTETETPDHAVRVETDQYVDIKTCVTDNKATTSEHIDSYLFTNPAGSFFQNNNSILSPFTAYIRQHILPPPSPSSSSSPKEIKHLIDAYSGSGLFTITLSGLFHSSTGIDIAADSIAYARKNAALNRIPDSECSFMAADAPQLFRHVTTHPDETVVVIDPPRKGCDASFLRQLLRFGPRRVVYVSCNVHTQARDVGVLVRGEVGRDEGGFGEEEQKGEENGNENQDGENAKRKSTRYAIESIRGFDFFPQTGHVEGVAVLNRVDEP</sequence>
<feature type="compositionally biased region" description="Low complexity" evidence="11">
    <location>
        <begin position="11"/>
        <end position="20"/>
    </location>
</feature>
<dbReference type="InterPro" id="IPR012340">
    <property type="entry name" value="NA-bd_OB-fold"/>
</dbReference>
<evidence type="ECO:0000256" key="8">
    <source>
        <dbReference type="ARBA" id="ARBA00070108"/>
    </source>
</evidence>
<dbReference type="OrthoDB" id="10250660at2759"/>
<feature type="compositionally biased region" description="Basic residues" evidence="11">
    <location>
        <begin position="31"/>
        <end position="40"/>
    </location>
</feature>
<dbReference type="PROSITE" id="PS50926">
    <property type="entry name" value="TRAM"/>
    <property type="match status" value="1"/>
</dbReference>
<accession>A0A3N2QAA7</accession>
<dbReference type="PROSITE" id="PS51687">
    <property type="entry name" value="SAM_MT_RNA_M5U"/>
    <property type="match status" value="1"/>
</dbReference>
<keyword evidence="4" id="KW-0819">tRNA processing</keyword>
<dbReference type="InterPro" id="IPR025795">
    <property type="entry name" value="tRNA_(uracil-5-)_MeTrfase"/>
</dbReference>
<feature type="active site" description="Nucleophile" evidence="9">
    <location>
        <position position="501"/>
    </location>
</feature>
<feature type="domain" description="TRAM" evidence="12">
    <location>
        <begin position="80"/>
        <end position="144"/>
    </location>
</feature>
<dbReference type="InterPro" id="IPR030390">
    <property type="entry name" value="MeTrfase_TrmA_AS"/>
</dbReference>
<dbReference type="STRING" id="1314773.A0A3N2QAA7"/>
<evidence type="ECO:0000256" key="6">
    <source>
        <dbReference type="ARBA" id="ARBA00052788"/>
    </source>
</evidence>
<evidence type="ECO:0000256" key="2">
    <source>
        <dbReference type="ARBA" id="ARBA00022679"/>
    </source>
</evidence>
<keyword evidence="3 9" id="KW-0949">S-adenosyl-L-methionine</keyword>
<evidence type="ECO:0000256" key="3">
    <source>
        <dbReference type="ARBA" id="ARBA00022691"/>
    </source>
</evidence>
<dbReference type="InterPro" id="IPR002792">
    <property type="entry name" value="TRAM_dom"/>
</dbReference>
<comment type="similarity">
    <text evidence="9">Belongs to the class I-like SAM-binding methyltransferase superfamily. RNA M5U methyltransferase family.</text>
</comment>
<dbReference type="PANTHER" id="PTHR11061">
    <property type="entry name" value="RNA M5U METHYLTRANSFERASE"/>
    <property type="match status" value="1"/>
</dbReference>
<dbReference type="InterPro" id="IPR029063">
    <property type="entry name" value="SAM-dependent_MTases_sf"/>
</dbReference>
<dbReference type="RefSeq" id="XP_028471391.1">
    <property type="nucleotide sequence ID" value="XM_028610520.1"/>
</dbReference>
<keyword evidence="2 9" id="KW-0808">Transferase</keyword>
<feature type="binding site" evidence="9">
    <location>
        <position position="474"/>
    </location>
    <ligand>
        <name>S-adenosyl-L-methionine</name>
        <dbReference type="ChEBI" id="CHEBI:59789"/>
    </ligand>
</feature>
<comment type="catalytic activity">
    <reaction evidence="6">
        <text>uridine(54) in tRNA + S-adenosyl-L-methionine = 5-methyluridine(54) in tRNA + S-adenosyl-L-homocysteine + H(+)</text>
        <dbReference type="Rhea" id="RHEA:42712"/>
        <dbReference type="Rhea" id="RHEA-COMP:10167"/>
        <dbReference type="Rhea" id="RHEA-COMP:10193"/>
        <dbReference type="ChEBI" id="CHEBI:15378"/>
        <dbReference type="ChEBI" id="CHEBI:57856"/>
        <dbReference type="ChEBI" id="CHEBI:59789"/>
        <dbReference type="ChEBI" id="CHEBI:65315"/>
        <dbReference type="ChEBI" id="CHEBI:74447"/>
        <dbReference type="EC" id="2.1.1.35"/>
    </reaction>
</comment>
<feature type="region of interest" description="Disordered" evidence="11">
    <location>
        <begin position="65"/>
        <end position="85"/>
    </location>
</feature>
<feature type="compositionally biased region" description="Basic and acidic residues" evidence="11">
    <location>
        <begin position="521"/>
        <end position="534"/>
    </location>
</feature>
<evidence type="ECO:0000256" key="1">
    <source>
        <dbReference type="ARBA" id="ARBA00022603"/>
    </source>
</evidence>
<name>A0A3N2QAA7_SODAK</name>
<feature type="binding site" evidence="9">
    <location>
        <position position="365"/>
    </location>
    <ligand>
        <name>S-adenosyl-L-methionine</name>
        <dbReference type="ChEBI" id="CHEBI:59789"/>
    </ligand>
</feature>
<feature type="region of interest" description="Disordered" evidence="11">
    <location>
        <begin position="1"/>
        <end position="50"/>
    </location>
</feature>
<dbReference type="Gene3D" id="3.40.50.150">
    <property type="entry name" value="Vaccinia Virus protein VP39"/>
    <property type="match status" value="2"/>
</dbReference>
<dbReference type="InterPro" id="IPR030391">
    <property type="entry name" value="MeTrfase_TrmA_CS"/>
</dbReference>
<reference evidence="13 14" key="1">
    <citation type="journal article" date="2018" name="Mol. Ecol.">
        <title>The obligate alkalophilic soda-lake fungus Sodiomyces alkalinus has shifted to a protein diet.</title>
        <authorList>
            <person name="Grum-Grzhimaylo A.A."/>
            <person name="Falkoski D.L."/>
            <person name="van den Heuvel J."/>
            <person name="Valero-Jimenez C.A."/>
            <person name="Min B."/>
            <person name="Choi I.G."/>
            <person name="Lipzen A."/>
            <person name="Daum C.G."/>
            <person name="Aanen D.K."/>
            <person name="Tsang A."/>
            <person name="Henrissat B."/>
            <person name="Bilanenko E.N."/>
            <person name="de Vries R.P."/>
            <person name="van Kan J.A.L."/>
            <person name="Grigoriev I.V."/>
            <person name="Debets A.J.M."/>
        </authorList>
    </citation>
    <scope>NUCLEOTIDE SEQUENCE [LARGE SCALE GENOMIC DNA]</scope>
    <source>
        <strain evidence="13 14">F11</strain>
    </source>
</reference>
<dbReference type="InterPro" id="IPR010280">
    <property type="entry name" value="U5_MeTrfase_fam"/>
</dbReference>
<feature type="region of interest" description="Disordered" evidence="11">
    <location>
        <begin position="223"/>
        <end position="250"/>
    </location>
</feature>
<dbReference type="EC" id="2.1.1.35" evidence="5"/>
<dbReference type="FunFam" id="2.40.50.140:FF:000201">
    <property type="entry name" value="TRM2p tRNA methyltransferase"/>
    <property type="match status" value="1"/>
</dbReference>
<dbReference type="GO" id="GO:0032259">
    <property type="term" value="P:methylation"/>
    <property type="evidence" value="ECO:0007669"/>
    <property type="project" value="UniProtKB-KW"/>
</dbReference>
<feature type="binding site" evidence="9">
    <location>
        <position position="404"/>
    </location>
    <ligand>
        <name>S-adenosyl-L-methionine</name>
        <dbReference type="ChEBI" id="CHEBI:59789"/>
    </ligand>
</feature>
<evidence type="ECO:0000256" key="10">
    <source>
        <dbReference type="PROSITE-ProRule" id="PRU10015"/>
    </source>
</evidence>
<dbReference type="GO" id="GO:0030697">
    <property type="term" value="F:tRNA (uracil(54)-C5)-methyltransferase activity, S-adenosyl methionine-dependent"/>
    <property type="evidence" value="ECO:0007669"/>
    <property type="project" value="UniProtKB-EC"/>
</dbReference>
<dbReference type="FunFam" id="3.40.50.150:FF:000104">
    <property type="entry name" value="S-adenosyl-L-methionine-dependent methyltransferase"/>
    <property type="match status" value="1"/>
</dbReference>
<evidence type="ECO:0000259" key="12">
    <source>
        <dbReference type="PROSITE" id="PS50926"/>
    </source>
</evidence>
<organism evidence="13 14">
    <name type="scientific">Sodiomyces alkalinus (strain CBS 110278 / VKM F-3762 / F11)</name>
    <name type="common">Alkaliphilic filamentous fungus</name>
    <dbReference type="NCBI Taxonomy" id="1314773"/>
    <lineage>
        <taxon>Eukaryota</taxon>
        <taxon>Fungi</taxon>
        <taxon>Dikarya</taxon>
        <taxon>Ascomycota</taxon>
        <taxon>Pezizomycotina</taxon>
        <taxon>Sordariomycetes</taxon>
        <taxon>Hypocreomycetidae</taxon>
        <taxon>Glomerellales</taxon>
        <taxon>Plectosphaerellaceae</taxon>
        <taxon>Sodiomyces</taxon>
    </lineage>
</organism>
<dbReference type="EMBL" id="ML119051">
    <property type="protein sequence ID" value="ROT43585.1"/>
    <property type="molecule type" value="Genomic_DNA"/>
</dbReference>
<protein>
    <recommendedName>
        <fullName evidence="8">tRNA (uracil(54)-C(5))-methyltransferase</fullName>
        <ecNumber evidence="5">2.1.1.35</ecNumber>
    </recommendedName>
</protein>
<dbReference type="PROSITE" id="PS01230">
    <property type="entry name" value="TRMA_1"/>
    <property type="match status" value="1"/>
</dbReference>
<keyword evidence="1 9" id="KW-0489">Methyltransferase</keyword>
<evidence type="ECO:0000256" key="4">
    <source>
        <dbReference type="ARBA" id="ARBA00022694"/>
    </source>
</evidence>
<dbReference type="PROSITE" id="PS01231">
    <property type="entry name" value="TRMA_2"/>
    <property type="match status" value="1"/>
</dbReference>
<dbReference type="CDD" id="cd02440">
    <property type="entry name" value="AdoMet_MTases"/>
    <property type="match status" value="1"/>
</dbReference>
<evidence type="ECO:0000256" key="5">
    <source>
        <dbReference type="ARBA" id="ARBA00033763"/>
    </source>
</evidence>
<keyword evidence="14" id="KW-1185">Reference proteome</keyword>
<dbReference type="SUPFAM" id="SSF53335">
    <property type="entry name" value="S-adenosyl-L-methionine-dependent methyltransferases"/>
    <property type="match status" value="1"/>
</dbReference>
<feature type="active site" evidence="10">
    <location>
        <position position="501"/>
    </location>
</feature>
<comment type="function">
    <text evidence="7">Catalyzes the formation of 5-methyl-uridine at position 54 (m5U54) in all tRNA. May also have a role in tRNA stabilization or maturation.</text>
</comment>
<dbReference type="GO" id="GO:0008033">
    <property type="term" value="P:tRNA processing"/>
    <property type="evidence" value="ECO:0007669"/>
    <property type="project" value="UniProtKB-KW"/>
</dbReference>
<dbReference type="PROSITE" id="PS51622">
    <property type="entry name" value="SAM_MT_RNA_M5U_2"/>
    <property type="match status" value="1"/>
</dbReference>
<evidence type="ECO:0000256" key="11">
    <source>
        <dbReference type="SAM" id="MobiDB-lite"/>
    </source>
</evidence>
<dbReference type="Gene3D" id="2.40.50.140">
    <property type="entry name" value="Nucleic acid-binding proteins"/>
    <property type="match status" value="1"/>
</dbReference>
<proteinExistence type="inferred from homology"/>
<dbReference type="PANTHER" id="PTHR11061:SF30">
    <property type="entry name" value="TRNA (URACIL(54)-C(5))-METHYLTRANSFERASE"/>
    <property type="match status" value="1"/>
</dbReference>
<feature type="binding site" evidence="9">
    <location>
        <position position="425"/>
    </location>
    <ligand>
        <name>S-adenosyl-L-methionine</name>
        <dbReference type="ChEBI" id="CHEBI:59789"/>
    </ligand>
</feature>
<evidence type="ECO:0000313" key="13">
    <source>
        <dbReference type="EMBL" id="ROT43585.1"/>
    </source>
</evidence>
<dbReference type="Proteomes" id="UP000272025">
    <property type="component" value="Unassembled WGS sequence"/>
</dbReference>
<dbReference type="Pfam" id="PF01938">
    <property type="entry name" value="TRAM"/>
    <property type="match status" value="1"/>
</dbReference>
<feature type="region of interest" description="Disordered" evidence="11">
    <location>
        <begin position="521"/>
        <end position="549"/>
    </location>
</feature>
<gene>
    <name evidence="13" type="ORF">SODALDRAFT_327790</name>
</gene>
<evidence type="ECO:0000313" key="14">
    <source>
        <dbReference type="Proteomes" id="UP000272025"/>
    </source>
</evidence>
<evidence type="ECO:0000256" key="7">
    <source>
        <dbReference type="ARBA" id="ARBA00054700"/>
    </source>
</evidence>